<name>A0A9P4M2C1_9PEZI</name>
<reference evidence="3" key="1">
    <citation type="journal article" date="2020" name="Stud. Mycol.">
        <title>101 Dothideomycetes genomes: a test case for predicting lifestyles and emergence of pathogens.</title>
        <authorList>
            <person name="Haridas S."/>
            <person name="Albert R."/>
            <person name="Binder M."/>
            <person name="Bloem J."/>
            <person name="Labutti K."/>
            <person name="Salamov A."/>
            <person name="Andreopoulos B."/>
            <person name="Baker S."/>
            <person name="Barry K."/>
            <person name="Bills G."/>
            <person name="Bluhm B."/>
            <person name="Cannon C."/>
            <person name="Castanera R."/>
            <person name="Culley D."/>
            <person name="Daum C."/>
            <person name="Ezra D."/>
            <person name="Gonzalez J."/>
            <person name="Henrissat B."/>
            <person name="Kuo A."/>
            <person name="Liang C."/>
            <person name="Lipzen A."/>
            <person name="Lutzoni F."/>
            <person name="Magnuson J."/>
            <person name="Mondo S."/>
            <person name="Nolan M."/>
            <person name="Ohm R."/>
            <person name="Pangilinan J."/>
            <person name="Park H.-J."/>
            <person name="Ramirez L."/>
            <person name="Alfaro M."/>
            <person name="Sun H."/>
            <person name="Tritt A."/>
            <person name="Yoshinaga Y."/>
            <person name="Zwiers L.-H."/>
            <person name="Turgeon B."/>
            <person name="Goodwin S."/>
            <person name="Spatafora J."/>
            <person name="Crous P."/>
            <person name="Grigoriev I."/>
        </authorList>
    </citation>
    <scope>NUCLEOTIDE SEQUENCE</scope>
    <source>
        <strain evidence="3">CBS 133067</strain>
    </source>
</reference>
<keyword evidence="2" id="KW-0472">Membrane</keyword>
<evidence type="ECO:0000313" key="4">
    <source>
        <dbReference type="Proteomes" id="UP000799772"/>
    </source>
</evidence>
<feature type="compositionally biased region" description="Basic residues" evidence="1">
    <location>
        <begin position="349"/>
        <end position="358"/>
    </location>
</feature>
<keyword evidence="2" id="KW-0812">Transmembrane</keyword>
<dbReference type="PANTHER" id="PTHR37577">
    <property type="entry name" value="INTEGRAL MEMBRANE PROTEIN"/>
    <property type="match status" value="1"/>
</dbReference>
<proteinExistence type="predicted"/>
<dbReference type="PANTHER" id="PTHR37577:SF1">
    <property type="entry name" value="INTEGRAL MEMBRANE PROTEIN"/>
    <property type="match status" value="1"/>
</dbReference>
<gene>
    <name evidence="3" type="ORF">NA57DRAFT_60422</name>
</gene>
<feature type="transmembrane region" description="Helical" evidence="2">
    <location>
        <begin position="161"/>
        <end position="182"/>
    </location>
</feature>
<dbReference type="AlphaFoldDB" id="A0A9P4M2C1"/>
<dbReference type="InterPro" id="IPR053018">
    <property type="entry name" value="Elsinochrome_Biosynth-Asso"/>
</dbReference>
<sequence>MNQICPSNSANYSLQDFKCEWLFTPNCGCPELKANPDVGGLGVIPESLPQGDRLSSRQDPWEECIQTIVAGLTDQALVTGLSVSISSLMTYANGSMDKYHFCIASSLTCFTIGVHALSIILVRSGEHEAQRGKGDESMSVVAALFCGTPYKGRRVKMAIWAWRRLCMLASLAMFSIMFAIHLSPDKQYTCPARCSFTLIGHPTAHHIVPAVVLFLAVVIVVVAVEGESTLFISKLLNYLQKRWPKWKVDWHDLFLTSLAFATFTVFFSLGIWILFGIPVSGKKLMGPWEWTEVEHSWGFGQIVPIILLMLPFMAAAEAYTESFEEPHTEGSSQPPSQPSTQPLSQGRFNRSRRSRFPKHPSSIISTQPFTSELHEMQLNTGTSVTCYEPHNSQSDIVDQPKAVSEREADEVQQESEGLIASYEVPNPPSIVEYFVTERVDISEDLESSTVHHG</sequence>
<protein>
    <submittedName>
        <fullName evidence="3">Uncharacterized protein</fullName>
    </submittedName>
</protein>
<evidence type="ECO:0000256" key="2">
    <source>
        <dbReference type="SAM" id="Phobius"/>
    </source>
</evidence>
<feature type="transmembrane region" description="Helical" evidence="2">
    <location>
        <begin position="98"/>
        <end position="122"/>
    </location>
</feature>
<evidence type="ECO:0000313" key="3">
    <source>
        <dbReference type="EMBL" id="KAF2094375.1"/>
    </source>
</evidence>
<dbReference type="EMBL" id="ML978134">
    <property type="protein sequence ID" value="KAF2094375.1"/>
    <property type="molecule type" value="Genomic_DNA"/>
</dbReference>
<comment type="caution">
    <text evidence="3">The sequence shown here is derived from an EMBL/GenBank/DDBJ whole genome shotgun (WGS) entry which is preliminary data.</text>
</comment>
<feature type="region of interest" description="Disordered" evidence="1">
    <location>
        <begin position="323"/>
        <end position="369"/>
    </location>
</feature>
<evidence type="ECO:0000256" key="1">
    <source>
        <dbReference type="SAM" id="MobiDB-lite"/>
    </source>
</evidence>
<keyword evidence="4" id="KW-1185">Reference proteome</keyword>
<dbReference type="OrthoDB" id="5427664at2759"/>
<feature type="transmembrane region" description="Helical" evidence="2">
    <location>
        <begin position="207"/>
        <end position="232"/>
    </location>
</feature>
<feature type="transmembrane region" description="Helical" evidence="2">
    <location>
        <begin position="253"/>
        <end position="277"/>
    </location>
</feature>
<keyword evidence="2" id="KW-1133">Transmembrane helix</keyword>
<dbReference type="Proteomes" id="UP000799772">
    <property type="component" value="Unassembled WGS sequence"/>
</dbReference>
<feature type="compositionally biased region" description="Low complexity" evidence="1">
    <location>
        <begin position="331"/>
        <end position="345"/>
    </location>
</feature>
<organism evidence="3 4">
    <name type="scientific">Rhizodiscina lignyota</name>
    <dbReference type="NCBI Taxonomy" id="1504668"/>
    <lineage>
        <taxon>Eukaryota</taxon>
        <taxon>Fungi</taxon>
        <taxon>Dikarya</taxon>
        <taxon>Ascomycota</taxon>
        <taxon>Pezizomycotina</taxon>
        <taxon>Dothideomycetes</taxon>
        <taxon>Pleosporomycetidae</taxon>
        <taxon>Aulographales</taxon>
        <taxon>Rhizodiscinaceae</taxon>
        <taxon>Rhizodiscina</taxon>
    </lineage>
</organism>
<accession>A0A9P4M2C1</accession>